<dbReference type="AlphaFoldDB" id="X0USJ8"/>
<evidence type="ECO:0000313" key="1">
    <source>
        <dbReference type="EMBL" id="GAG03273.1"/>
    </source>
</evidence>
<evidence type="ECO:0008006" key="2">
    <source>
        <dbReference type="Google" id="ProtNLM"/>
    </source>
</evidence>
<proteinExistence type="predicted"/>
<comment type="caution">
    <text evidence="1">The sequence shown here is derived from an EMBL/GenBank/DDBJ whole genome shotgun (WGS) entry which is preliminary data.</text>
</comment>
<protein>
    <recommendedName>
        <fullName evidence="2">L-2-amino-thiazoline-4-carboxylic acid hydrolase</fullName>
    </recommendedName>
</protein>
<accession>X0USJ8</accession>
<dbReference type="Pfam" id="PF19620">
    <property type="entry name" value="DUF6125"/>
    <property type="match status" value="1"/>
</dbReference>
<reference evidence="1" key="1">
    <citation type="journal article" date="2014" name="Front. Microbiol.">
        <title>High frequency of phylogenetically diverse reductive dehalogenase-homologous genes in deep subseafloor sedimentary metagenomes.</title>
        <authorList>
            <person name="Kawai M."/>
            <person name="Futagami T."/>
            <person name="Toyoda A."/>
            <person name="Takaki Y."/>
            <person name="Nishi S."/>
            <person name="Hori S."/>
            <person name="Arai W."/>
            <person name="Tsubouchi T."/>
            <person name="Morono Y."/>
            <person name="Uchiyama I."/>
            <person name="Ito T."/>
            <person name="Fujiyama A."/>
            <person name="Inagaki F."/>
            <person name="Takami H."/>
        </authorList>
    </citation>
    <scope>NUCLEOTIDE SEQUENCE</scope>
    <source>
        <strain evidence="1">Expedition CK06-06</strain>
    </source>
</reference>
<gene>
    <name evidence="1" type="ORF">S01H1_32450</name>
</gene>
<dbReference type="EMBL" id="BARS01020092">
    <property type="protein sequence ID" value="GAG03273.1"/>
    <property type="molecule type" value="Genomic_DNA"/>
</dbReference>
<organism evidence="1">
    <name type="scientific">marine sediment metagenome</name>
    <dbReference type="NCBI Taxonomy" id="412755"/>
    <lineage>
        <taxon>unclassified sequences</taxon>
        <taxon>metagenomes</taxon>
        <taxon>ecological metagenomes</taxon>
    </lineage>
</organism>
<name>X0USJ8_9ZZZZ</name>
<sequence length="173" mass="20143">MELISKKELKEILIKGWMTHDAMWLLHCLRKTGIETTNKINKAASAGLGRIEAKRFKKLLGIDEIRTTDDLKKYVQLIFHVVKAEFMKFTYKFISDNEMQCEMRDCFAHDGIKRIGVIDQYQCGIFERVDGWFKGLGLKFEVTPQINGCLMHQGKKCIRNYTFSRWQALEGGK</sequence>